<feature type="domain" description="Carbohydrate kinase PfkB" evidence="3">
    <location>
        <begin position="37"/>
        <end position="283"/>
    </location>
</feature>
<reference evidence="4 5" key="1">
    <citation type="submission" date="2018-10" db="EMBL/GenBank/DDBJ databases">
        <title>Parasedimentitalea marina sp. nov., a psychrophilic bacterium isolated from deep seawater of the New Britain Trench.</title>
        <authorList>
            <person name="Cao J."/>
        </authorList>
    </citation>
    <scope>NUCLEOTIDE SEQUENCE [LARGE SCALE GENOMIC DNA]</scope>
    <source>
        <strain evidence="4 5">W43</strain>
        <plasmid evidence="4 5">pW43D</plasmid>
    </source>
</reference>
<organism evidence="4 5">
    <name type="scientific">Parasedimentitalea marina</name>
    <dbReference type="NCBI Taxonomy" id="2483033"/>
    <lineage>
        <taxon>Bacteria</taxon>
        <taxon>Pseudomonadati</taxon>
        <taxon>Pseudomonadota</taxon>
        <taxon>Alphaproteobacteria</taxon>
        <taxon>Rhodobacterales</taxon>
        <taxon>Paracoccaceae</taxon>
        <taxon>Parasedimentitalea</taxon>
    </lineage>
</organism>
<dbReference type="PANTHER" id="PTHR10584">
    <property type="entry name" value="SUGAR KINASE"/>
    <property type="match status" value="1"/>
</dbReference>
<dbReference type="KEGG" id="sedi:EBB79_24470"/>
<keyword evidence="1" id="KW-0808">Transferase</keyword>
<dbReference type="InterPro" id="IPR011611">
    <property type="entry name" value="PfkB_dom"/>
</dbReference>
<evidence type="ECO:0000313" key="5">
    <source>
        <dbReference type="Proteomes" id="UP000283063"/>
    </source>
</evidence>
<geneLocation type="plasmid" evidence="4 5">
    <name>pW43D</name>
</geneLocation>
<evidence type="ECO:0000256" key="2">
    <source>
        <dbReference type="ARBA" id="ARBA00022777"/>
    </source>
</evidence>
<accession>A0A3T0NAJ3</accession>
<keyword evidence="5" id="KW-1185">Reference proteome</keyword>
<dbReference type="GO" id="GO:0016301">
    <property type="term" value="F:kinase activity"/>
    <property type="evidence" value="ECO:0007669"/>
    <property type="project" value="UniProtKB-KW"/>
</dbReference>
<dbReference type="Gene3D" id="3.40.1190.20">
    <property type="match status" value="1"/>
</dbReference>
<dbReference type="EMBL" id="CP033223">
    <property type="protein sequence ID" value="AZV81041.1"/>
    <property type="molecule type" value="Genomic_DNA"/>
</dbReference>
<sequence length="294" mass="31222">MRPVNGRSGILCAGRLYCDLIFSAVPRMPTLGTEVFAEHLTLSAGGGAFITAATLQALGQPASLLTTLPAAPFDEVVKSDIKTCNVNASHCSPARNGDSPQITVAIANSEDRAFLSHQSGRAIPDIVSSNLEEFQHLHIGELRSLVEHPKLIDQARAAGLSISLDCGWDDEVMSGKIDVAPIISAVDIFFPNKVEFEHLLALGLPENLAPLTVVKCGAEGARSLDARGWQSAPGDPTEVIDATGAGDSFNGGFLSVWLENGPLMRCMERGNQCGHIAVQTKGGFGAYEHWHKLT</sequence>
<proteinExistence type="predicted"/>
<dbReference type="PANTHER" id="PTHR10584:SF166">
    <property type="entry name" value="RIBOKINASE"/>
    <property type="match status" value="1"/>
</dbReference>
<dbReference type="Proteomes" id="UP000283063">
    <property type="component" value="Plasmid pW43D"/>
</dbReference>
<evidence type="ECO:0000313" key="4">
    <source>
        <dbReference type="EMBL" id="AZV81041.1"/>
    </source>
</evidence>
<keyword evidence="2 4" id="KW-0418">Kinase</keyword>
<dbReference type="OrthoDB" id="9813569at2"/>
<dbReference type="InterPro" id="IPR029056">
    <property type="entry name" value="Ribokinase-like"/>
</dbReference>
<evidence type="ECO:0000256" key="1">
    <source>
        <dbReference type="ARBA" id="ARBA00022679"/>
    </source>
</evidence>
<dbReference type="RefSeq" id="WP_127751539.1">
    <property type="nucleotide sequence ID" value="NZ_CP033223.1"/>
</dbReference>
<name>A0A3T0NAJ3_9RHOB</name>
<keyword evidence="4" id="KW-0614">Plasmid</keyword>
<dbReference type="Pfam" id="PF00294">
    <property type="entry name" value="PfkB"/>
    <property type="match status" value="1"/>
</dbReference>
<dbReference type="AlphaFoldDB" id="A0A3T0NAJ3"/>
<dbReference type="GO" id="GO:0005829">
    <property type="term" value="C:cytosol"/>
    <property type="evidence" value="ECO:0007669"/>
    <property type="project" value="TreeGrafter"/>
</dbReference>
<gene>
    <name evidence="4" type="ORF">EBB79_24470</name>
</gene>
<evidence type="ECO:0000259" key="3">
    <source>
        <dbReference type="Pfam" id="PF00294"/>
    </source>
</evidence>
<protein>
    <submittedName>
        <fullName evidence="4">Carbohydrate kinase</fullName>
    </submittedName>
</protein>
<dbReference type="SUPFAM" id="SSF53613">
    <property type="entry name" value="Ribokinase-like"/>
    <property type="match status" value="1"/>
</dbReference>